<reference evidence="2 3" key="1">
    <citation type="submission" date="2014-04" db="EMBL/GenBank/DDBJ databases">
        <authorList>
            <consortium name="DOE Joint Genome Institute"/>
            <person name="Kuo A."/>
            <person name="Kohler A."/>
            <person name="Jargeat P."/>
            <person name="Nagy L.G."/>
            <person name="Floudas D."/>
            <person name="Copeland A."/>
            <person name="Barry K.W."/>
            <person name="Cichocki N."/>
            <person name="Veneault-Fourrey C."/>
            <person name="LaButti K."/>
            <person name="Lindquist E.A."/>
            <person name="Lipzen A."/>
            <person name="Lundell T."/>
            <person name="Morin E."/>
            <person name="Murat C."/>
            <person name="Sun H."/>
            <person name="Tunlid A."/>
            <person name="Henrissat B."/>
            <person name="Grigoriev I.V."/>
            <person name="Hibbett D.S."/>
            <person name="Martin F."/>
            <person name="Nordberg H.P."/>
            <person name="Cantor M.N."/>
            <person name="Hua S.X."/>
        </authorList>
    </citation>
    <scope>NUCLEOTIDE SEQUENCE [LARGE SCALE GENOMIC DNA]</scope>
    <source>
        <strain evidence="2 3">Ve08.2h10</strain>
    </source>
</reference>
<proteinExistence type="predicted"/>
<reference evidence="3" key="2">
    <citation type="submission" date="2015-01" db="EMBL/GenBank/DDBJ databases">
        <title>Evolutionary Origins and Diversification of the Mycorrhizal Mutualists.</title>
        <authorList>
            <consortium name="DOE Joint Genome Institute"/>
            <consortium name="Mycorrhizal Genomics Consortium"/>
            <person name="Kohler A."/>
            <person name="Kuo A."/>
            <person name="Nagy L.G."/>
            <person name="Floudas D."/>
            <person name="Copeland A."/>
            <person name="Barry K.W."/>
            <person name="Cichocki N."/>
            <person name="Veneault-Fourrey C."/>
            <person name="LaButti K."/>
            <person name="Lindquist E.A."/>
            <person name="Lipzen A."/>
            <person name="Lundell T."/>
            <person name="Morin E."/>
            <person name="Murat C."/>
            <person name="Riley R."/>
            <person name="Ohm R."/>
            <person name="Sun H."/>
            <person name="Tunlid A."/>
            <person name="Henrissat B."/>
            <person name="Grigoriev I.V."/>
            <person name="Hibbett D.S."/>
            <person name="Martin F."/>
        </authorList>
    </citation>
    <scope>NUCLEOTIDE SEQUENCE [LARGE SCALE GENOMIC DNA]</scope>
    <source>
        <strain evidence="3">Ve08.2h10</strain>
    </source>
</reference>
<feature type="region of interest" description="Disordered" evidence="1">
    <location>
        <begin position="47"/>
        <end position="69"/>
    </location>
</feature>
<keyword evidence="3" id="KW-1185">Reference proteome</keyword>
<dbReference type="HOGENOM" id="CLU_2776697_0_0_1"/>
<name>A0A0D0DKK4_9AGAM</name>
<gene>
    <name evidence="2" type="ORF">PAXRUDRAFT_823228</name>
</gene>
<sequence length="69" mass="7873">MPSKSQLAESWFAFIKQTRGQLCVSRAYLQISGYSVPRRWTDAASVIDPNRKRTQSGSKIDHPKSYDIL</sequence>
<dbReference type="Proteomes" id="UP000054538">
    <property type="component" value="Unassembled WGS sequence"/>
</dbReference>
<organism evidence="2 3">
    <name type="scientific">Paxillus rubicundulus Ve08.2h10</name>
    <dbReference type="NCBI Taxonomy" id="930991"/>
    <lineage>
        <taxon>Eukaryota</taxon>
        <taxon>Fungi</taxon>
        <taxon>Dikarya</taxon>
        <taxon>Basidiomycota</taxon>
        <taxon>Agaricomycotina</taxon>
        <taxon>Agaricomycetes</taxon>
        <taxon>Agaricomycetidae</taxon>
        <taxon>Boletales</taxon>
        <taxon>Paxilineae</taxon>
        <taxon>Paxillaceae</taxon>
        <taxon>Paxillus</taxon>
    </lineage>
</organism>
<evidence type="ECO:0000256" key="1">
    <source>
        <dbReference type="SAM" id="MobiDB-lite"/>
    </source>
</evidence>
<dbReference type="InParanoid" id="A0A0D0DKK4"/>
<dbReference type="EMBL" id="KN824873">
    <property type="protein sequence ID" value="KIK99002.1"/>
    <property type="molecule type" value="Genomic_DNA"/>
</dbReference>
<accession>A0A0D0DKK4</accession>
<dbReference type="AlphaFoldDB" id="A0A0D0DKK4"/>
<evidence type="ECO:0000313" key="2">
    <source>
        <dbReference type="EMBL" id="KIK99002.1"/>
    </source>
</evidence>
<feature type="compositionally biased region" description="Basic and acidic residues" evidence="1">
    <location>
        <begin position="59"/>
        <end position="69"/>
    </location>
</feature>
<protein>
    <submittedName>
        <fullName evidence="2">Unplaced genomic scaffold scaffold_51, whole genome shotgun sequence</fullName>
    </submittedName>
</protein>
<evidence type="ECO:0000313" key="3">
    <source>
        <dbReference type="Proteomes" id="UP000054538"/>
    </source>
</evidence>